<organism evidence="1 2">
    <name type="scientific">Portunus trituberculatus</name>
    <name type="common">Swimming crab</name>
    <name type="synonym">Neptunus trituberculatus</name>
    <dbReference type="NCBI Taxonomy" id="210409"/>
    <lineage>
        <taxon>Eukaryota</taxon>
        <taxon>Metazoa</taxon>
        <taxon>Ecdysozoa</taxon>
        <taxon>Arthropoda</taxon>
        <taxon>Crustacea</taxon>
        <taxon>Multicrustacea</taxon>
        <taxon>Malacostraca</taxon>
        <taxon>Eumalacostraca</taxon>
        <taxon>Eucarida</taxon>
        <taxon>Decapoda</taxon>
        <taxon>Pleocyemata</taxon>
        <taxon>Brachyura</taxon>
        <taxon>Eubrachyura</taxon>
        <taxon>Portunoidea</taxon>
        <taxon>Portunidae</taxon>
        <taxon>Portuninae</taxon>
        <taxon>Portunus</taxon>
    </lineage>
</organism>
<dbReference type="AlphaFoldDB" id="A0A5B7JTT1"/>
<name>A0A5B7JTT1_PORTR</name>
<gene>
    <name evidence="1" type="ORF">E2C01_093168</name>
</gene>
<proteinExistence type="predicted"/>
<protein>
    <submittedName>
        <fullName evidence="1">Uncharacterized protein</fullName>
    </submittedName>
</protein>
<sequence>MTTQTLSCLASFSPCLASPRLASPWVPLLAPSP</sequence>
<evidence type="ECO:0000313" key="1">
    <source>
        <dbReference type="EMBL" id="MPC97833.1"/>
    </source>
</evidence>
<accession>A0A5B7JTT1</accession>
<dbReference type="Proteomes" id="UP000324222">
    <property type="component" value="Unassembled WGS sequence"/>
</dbReference>
<comment type="caution">
    <text evidence="1">The sequence shown here is derived from an EMBL/GenBank/DDBJ whole genome shotgun (WGS) entry which is preliminary data.</text>
</comment>
<reference evidence="1 2" key="1">
    <citation type="submission" date="2019-05" db="EMBL/GenBank/DDBJ databases">
        <title>Another draft genome of Portunus trituberculatus and its Hox gene families provides insights of decapod evolution.</title>
        <authorList>
            <person name="Jeong J.-H."/>
            <person name="Song I."/>
            <person name="Kim S."/>
            <person name="Choi T."/>
            <person name="Kim D."/>
            <person name="Ryu S."/>
            <person name="Kim W."/>
        </authorList>
    </citation>
    <scope>NUCLEOTIDE SEQUENCE [LARGE SCALE GENOMIC DNA]</scope>
    <source>
        <tissue evidence="1">Muscle</tissue>
    </source>
</reference>
<keyword evidence="2" id="KW-1185">Reference proteome</keyword>
<dbReference type="EMBL" id="VSRR010111654">
    <property type="protein sequence ID" value="MPC97833.1"/>
    <property type="molecule type" value="Genomic_DNA"/>
</dbReference>
<evidence type="ECO:0000313" key="2">
    <source>
        <dbReference type="Proteomes" id="UP000324222"/>
    </source>
</evidence>